<keyword evidence="3" id="KW-0805">Transcription regulation</keyword>
<dbReference type="CDD" id="cd07377">
    <property type="entry name" value="WHTH_GntR"/>
    <property type="match status" value="1"/>
</dbReference>
<feature type="compositionally biased region" description="Polar residues" evidence="6">
    <location>
        <begin position="1"/>
        <end position="10"/>
    </location>
</feature>
<keyword evidence="4" id="KW-0238">DNA-binding</keyword>
<feature type="compositionally biased region" description="Basic and acidic residues" evidence="6">
    <location>
        <begin position="105"/>
        <end position="121"/>
    </location>
</feature>
<dbReference type="SMART" id="SM00345">
    <property type="entry name" value="HTH_GNTR"/>
    <property type="match status" value="1"/>
</dbReference>
<feature type="compositionally biased region" description="Basic and acidic residues" evidence="6">
    <location>
        <begin position="140"/>
        <end position="159"/>
    </location>
</feature>
<evidence type="ECO:0000256" key="4">
    <source>
        <dbReference type="ARBA" id="ARBA00023125"/>
    </source>
</evidence>
<dbReference type="InterPro" id="IPR004839">
    <property type="entry name" value="Aminotransferase_I/II_large"/>
</dbReference>
<dbReference type="Proteomes" id="UP000253507">
    <property type="component" value="Unassembled WGS sequence"/>
</dbReference>
<feature type="compositionally biased region" description="Basic residues" evidence="6">
    <location>
        <begin position="125"/>
        <end position="135"/>
    </location>
</feature>
<feature type="region of interest" description="Disordered" evidence="6">
    <location>
        <begin position="1"/>
        <end position="27"/>
    </location>
</feature>
<evidence type="ECO:0000256" key="2">
    <source>
        <dbReference type="ARBA" id="ARBA00022898"/>
    </source>
</evidence>
<evidence type="ECO:0000259" key="7">
    <source>
        <dbReference type="PROSITE" id="PS50949"/>
    </source>
</evidence>
<accession>A0A367EQ11</accession>
<comment type="caution">
    <text evidence="8">The sequence shown here is derived from an EMBL/GenBank/DDBJ whole genome shotgun (WGS) entry which is preliminary data.</text>
</comment>
<dbReference type="SUPFAM" id="SSF46785">
    <property type="entry name" value="Winged helix' DNA-binding domain"/>
    <property type="match status" value="1"/>
</dbReference>
<dbReference type="GO" id="GO:0003677">
    <property type="term" value="F:DNA binding"/>
    <property type="evidence" value="ECO:0007669"/>
    <property type="project" value="UniProtKB-KW"/>
</dbReference>
<dbReference type="OrthoDB" id="594134at2"/>
<feature type="domain" description="HTH gntR-type" evidence="7">
    <location>
        <begin position="29"/>
        <end position="97"/>
    </location>
</feature>
<dbReference type="InterPro" id="IPR015424">
    <property type="entry name" value="PyrdxlP-dep_Trfase"/>
</dbReference>
<protein>
    <submittedName>
        <fullName evidence="8">PLP-dependent aminotransferase family protein</fullName>
    </submittedName>
</protein>
<dbReference type="Gene3D" id="1.10.10.10">
    <property type="entry name" value="Winged helix-like DNA-binding domain superfamily/Winged helix DNA-binding domain"/>
    <property type="match status" value="1"/>
</dbReference>
<dbReference type="InterPro" id="IPR000524">
    <property type="entry name" value="Tscrpt_reg_HTH_GntR"/>
</dbReference>
<comment type="similarity">
    <text evidence="1">In the C-terminal section; belongs to the class-I pyridoxal-phosphate-dependent aminotransferase family.</text>
</comment>
<keyword evidence="2" id="KW-0663">Pyridoxal phosphate</keyword>
<dbReference type="Pfam" id="PF00392">
    <property type="entry name" value="GntR"/>
    <property type="match status" value="1"/>
</dbReference>
<dbReference type="PANTHER" id="PTHR46577">
    <property type="entry name" value="HTH-TYPE TRANSCRIPTIONAL REGULATORY PROTEIN GABR"/>
    <property type="match status" value="1"/>
</dbReference>
<evidence type="ECO:0000256" key="3">
    <source>
        <dbReference type="ARBA" id="ARBA00023015"/>
    </source>
</evidence>
<dbReference type="EMBL" id="QOIM01000030">
    <property type="protein sequence ID" value="RCG19290.1"/>
    <property type="molecule type" value="Genomic_DNA"/>
</dbReference>
<keyword evidence="8" id="KW-0808">Transferase</keyword>
<name>A0A367EQ11_9ACTN</name>
<evidence type="ECO:0000313" key="9">
    <source>
        <dbReference type="Proteomes" id="UP000253507"/>
    </source>
</evidence>
<dbReference type="InterPro" id="IPR015421">
    <property type="entry name" value="PyrdxlP-dep_Trfase_major"/>
</dbReference>
<dbReference type="PROSITE" id="PS50949">
    <property type="entry name" value="HTH_GNTR"/>
    <property type="match status" value="1"/>
</dbReference>
<feature type="region of interest" description="Disordered" evidence="6">
    <location>
        <begin position="88"/>
        <end position="159"/>
    </location>
</feature>
<evidence type="ECO:0000256" key="6">
    <source>
        <dbReference type="SAM" id="MobiDB-lite"/>
    </source>
</evidence>
<dbReference type="GO" id="GO:0030170">
    <property type="term" value="F:pyridoxal phosphate binding"/>
    <property type="evidence" value="ECO:0007669"/>
    <property type="project" value="InterPro"/>
</dbReference>
<proteinExistence type="inferred from homology"/>
<keyword evidence="8" id="KW-0032">Aminotransferase</keyword>
<dbReference type="RefSeq" id="WP_114015456.1">
    <property type="nucleotide sequence ID" value="NZ_QOIM01000030.1"/>
</dbReference>
<organism evidence="8 9">
    <name type="scientific">Streptomyces reniochalinae</name>
    <dbReference type="NCBI Taxonomy" id="2250578"/>
    <lineage>
        <taxon>Bacteria</taxon>
        <taxon>Bacillati</taxon>
        <taxon>Actinomycetota</taxon>
        <taxon>Actinomycetes</taxon>
        <taxon>Kitasatosporales</taxon>
        <taxon>Streptomycetaceae</taxon>
        <taxon>Streptomyces</taxon>
    </lineage>
</organism>
<evidence type="ECO:0000313" key="8">
    <source>
        <dbReference type="EMBL" id="RCG19290.1"/>
    </source>
</evidence>
<gene>
    <name evidence="8" type="ORF">DQ392_11510</name>
</gene>
<dbReference type="GO" id="GO:0008483">
    <property type="term" value="F:transaminase activity"/>
    <property type="evidence" value="ECO:0007669"/>
    <property type="project" value="UniProtKB-KW"/>
</dbReference>
<evidence type="ECO:0000256" key="5">
    <source>
        <dbReference type="ARBA" id="ARBA00023163"/>
    </source>
</evidence>
<keyword evidence="5" id="KW-0804">Transcription</keyword>
<dbReference type="Gene3D" id="3.40.640.10">
    <property type="entry name" value="Type I PLP-dependent aspartate aminotransferase-like (Major domain)"/>
    <property type="match status" value="1"/>
</dbReference>
<dbReference type="PRINTS" id="PR00035">
    <property type="entry name" value="HTHGNTR"/>
</dbReference>
<dbReference type="InterPro" id="IPR036388">
    <property type="entry name" value="WH-like_DNA-bd_sf"/>
</dbReference>
<evidence type="ECO:0000256" key="1">
    <source>
        <dbReference type="ARBA" id="ARBA00005384"/>
    </source>
</evidence>
<keyword evidence="9" id="KW-1185">Reference proteome</keyword>
<reference evidence="8 9" key="1">
    <citation type="submission" date="2018-06" db="EMBL/GenBank/DDBJ databases">
        <title>Streptomyces reniochalinae sp. nov. and Streptomyces diacarnus sp. nov. from marine sponges.</title>
        <authorList>
            <person name="Li L."/>
        </authorList>
    </citation>
    <scope>NUCLEOTIDE SEQUENCE [LARGE SCALE GENOMIC DNA]</scope>
    <source>
        <strain evidence="8 9">LHW50302</strain>
    </source>
</reference>
<dbReference type="InterPro" id="IPR051446">
    <property type="entry name" value="HTH_trans_reg/aminotransferase"/>
</dbReference>
<dbReference type="InterPro" id="IPR036390">
    <property type="entry name" value="WH_DNA-bd_sf"/>
</dbReference>
<dbReference type="GO" id="GO:0003700">
    <property type="term" value="F:DNA-binding transcription factor activity"/>
    <property type="evidence" value="ECO:0007669"/>
    <property type="project" value="InterPro"/>
</dbReference>
<dbReference type="AlphaFoldDB" id="A0A367EQ11"/>
<dbReference type="SUPFAM" id="SSF53383">
    <property type="entry name" value="PLP-dependent transferases"/>
    <property type="match status" value="1"/>
</dbReference>
<dbReference type="PANTHER" id="PTHR46577:SF1">
    <property type="entry name" value="HTH-TYPE TRANSCRIPTIONAL REGULATORY PROTEIN GABR"/>
    <property type="match status" value="1"/>
</dbReference>
<dbReference type="Pfam" id="PF00155">
    <property type="entry name" value="Aminotran_1_2"/>
    <property type="match status" value="1"/>
</dbReference>
<dbReference type="CDD" id="cd00609">
    <property type="entry name" value="AAT_like"/>
    <property type="match status" value="1"/>
</dbReference>
<sequence>MADSWATSRPSGGGDLHLDLALSTGPGARRPRAALLAALRDAVRTGRLAPGTRLPSSRSLAADLGLARNTVAGAYAELVAEGWLSARQGSGTRVAERAAPAPPSRPRERRTGPGRAHRTESGRAATHRTGQRRGGGHPAGETHQERARAALAERRRQRPVHDLRTGAPDVSAFPRSAWLTSARRALTAAPAHAFSHGDLRGTAELRRALADYLARARGVRADPERIVVCAGFAQGVSLLSRVVAGTVAVEEYGLFFHRELLQVRGAPTRPLPVDARGARTQALDTDPGFADAEAVLLTPAHQYPLGVPLHPDRRAAVVDWARRGGGLVLEDDYDGEFRYDRHPVGALQGLDPERVVHLGTASKALAPALRLAWMVLPDHLVDDVLAAKTPAEWAVGSLDQLTLADFLERGAYDRHVRAMRQRYRARRDRLVEALAARVPEARATGIAAGLHAVLALPPGVGEERALRALERAGVGLDPLTGFRHPAAPGTSAAPPSLVVGYGSPAEHAYGAALEALCTTLASLRPGAEVHPA</sequence>